<keyword evidence="1" id="KW-1133">Transmembrane helix</keyword>
<evidence type="ECO:0000313" key="3">
    <source>
        <dbReference type="Proteomes" id="UP000240608"/>
    </source>
</evidence>
<reference evidence="2 3" key="1">
    <citation type="submission" date="2018-03" db="EMBL/GenBank/DDBJ databases">
        <title>Cross-interface Injection: A General Nanoliter Liquid Handling Method Applied to Single Cells Genome Amplification Automated Nanoliter Liquid Handling Applied to Single Cell Multiple Displacement Amplification.</title>
        <authorList>
            <person name="Yun J."/>
            <person name="Xu P."/>
            <person name="Xu J."/>
            <person name="Dai X."/>
            <person name="Wang Y."/>
            <person name="Zheng X."/>
            <person name="Cao C."/>
            <person name="Yi Q."/>
            <person name="Zhu Y."/>
            <person name="Wang L."/>
            <person name="Dong Z."/>
            <person name="Huang Y."/>
            <person name="Huang L."/>
            <person name="Du W."/>
        </authorList>
    </citation>
    <scope>NUCLEOTIDE SEQUENCE [LARGE SCALE GENOMIC DNA]</scope>
    <source>
        <strain evidence="2 3">Z-D1-2</strain>
    </source>
</reference>
<comment type="caution">
    <text evidence="2">The sequence shown here is derived from an EMBL/GenBank/DDBJ whole genome shotgun (WGS) entry which is preliminary data.</text>
</comment>
<feature type="transmembrane region" description="Helical" evidence="1">
    <location>
        <begin position="7"/>
        <end position="25"/>
    </location>
</feature>
<dbReference type="EMBL" id="PYVU01000088">
    <property type="protein sequence ID" value="PTB95761.1"/>
    <property type="molecule type" value="Genomic_DNA"/>
</dbReference>
<feature type="transmembrane region" description="Helical" evidence="1">
    <location>
        <begin position="54"/>
        <end position="71"/>
    </location>
</feature>
<sequence>MNSIKIIGLLSLVLSYLILGLNFIFDNAILFYIAWFFGIVSVISNVLWADKLNLNRWLIIVFTMCGILWVFPVLLITYFGIPCMLLFLILGIYIHTKKLQKKEL</sequence>
<dbReference type="Proteomes" id="UP000240608">
    <property type="component" value="Unassembled WGS sequence"/>
</dbReference>
<proteinExistence type="predicted"/>
<feature type="transmembrane region" description="Helical" evidence="1">
    <location>
        <begin position="31"/>
        <end position="49"/>
    </location>
</feature>
<organism evidence="2 3">
    <name type="scientific">Marivirga lumbricoides</name>
    <dbReference type="NCBI Taxonomy" id="1046115"/>
    <lineage>
        <taxon>Bacteria</taxon>
        <taxon>Pseudomonadati</taxon>
        <taxon>Bacteroidota</taxon>
        <taxon>Cytophagia</taxon>
        <taxon>Cytophagales</taxon>
        <taxon>Marivirgaceae</taxon>
        <taxon>Marivirga</taxon>
    </lineage>
</organism>
<name>A0A2T4DPL1_9BACT</name>
<keyword evidence="1" id="KW-0472">Membrane</keyword>
<accession>A0A2T4DPL1</accession>
<keyword evidence="1" id="KW-0812">Transmembrane</keyword>
<feature type="transmembrane region" description="Helical" evidence="1">
    <location>
        <begin position="77"/>
        <end position="94"/>
    </location>
</feature>
<dbReference type="AlphaFoldDB" id="A0A2T4DPL1"/>
<protein>
    <submittedName>
        <fullName evidence="2">Uncharacterized protein</fullName>
    </submittedName>
</protein>
<gene>
    <name evidence="2" type="ORF">C9994_10325</name>
</gene>
<evidence type="ECO:0000313" key="2">
    <source>
        <dbReference type="EMBL" id="PTB95761.1"/>
    </source>
</evidence>
<evidence type="ECO:0000256" key="1">
    <source>
        <dbReference type="SAM" id="Phobius"/>
    </source>
</evidence>